<feature type="active site" description="Proton donor/acceptor" evidence="12">
    <location>
        <position position="190"/>
    </location>
</feature>
<dbReference type="SUPFAM" id="SSF54106">
    <property type="entry name" value="LysM domain"/>
    <property type="match status" value="1"/>
</dbReference>
<comment type="subcellular location">
    <subcellularLocation>
        <location evidence="1">Periplasm</location>
    </subcellularLocation>
</comment>
<evidence type="ECO:0000259" key="14">
    <source>
        <dbReference type="PROSITE" id="PS51782"/>
    </source>
</evidence>
<dbReference type="PROSITE" id="PS51782">
    <property type="entry name" value="LYSM"/>
    <property type="match status" value="1"/>
</dbReference>
<evidence type="ECO:0000259" key="15">
    <source>
        <dbReference type="PROSITE" id="PS52029"/>
    </source>
</evidence>
<sequence length="333" mass="36688">MMRVMMWFILSLIPAVTLANVYPLPEKGSRLIGEVQEHVVEQGDYFQTIAKEYNIGILELMETNPGVDPFLPTVGSKLVIPTQMLLPDVPRKGIVINLPELRLYYFPRNGKEVHVFPVGIGRVGRETPEMVTKIKSRIPNPSWTPPASIRRDHLRERGEVLPRVVPAGPDNPLGKYAMQLSHGDGSYLIHGTNKDFGVGMRVSSGCVRLNPDDIEWLFYQAKYGDSVRVINETVKISSEPDGSQIIEVHSALSKSESDVEREKVVSMKAGVVKFISQDGIDNFKANDALLTQNGLPVNIRSMDDSDSITLSSSIESAASSESATNESEPSASL</sequence>
<evidence type="ECO:0000313" key="16">
    <source>
        <dbReference type="EMBL" id="RTR38978.1"/>
    </source>
</evidence>
<feature type="domain" description="L,D-TPase catalytic" evidence="15">
    <location>
        <begin position="92"/>
        <end position="230"/>
    </location>
</feature>
<dbReference type="RefSeq" id="WP_126519858.1">
    <property type="nucleotide sequence ID" value="NZ_RXNU01000004.1"/>
</dbReference>
<feature type="active site" description="Nucleophile" evidence="12">
    <location>
        <position position="206"/>
    </location>
</feature>
<dbReference type="GO" id="GO:0071972">
    <property type="term" value="F:peptidoglycan L,D-transpeptidase activity"/>
    <property type="evidence" value="ECO:0007669"/>
    <property type="project" value="TreeGrafter"/>
</dbReference>
<dbReference type="InterPro" id="IPR018392">
    <property type="entry name" value="LysM"/>
</dbReference>
<gene>
    <name evidence="16" type="ORF">EKG38_08570</name>
</gene>
<evidence type="ECO:0000256" key="5">
    <source>
        <dbReference type="ARBA" id="ARBA00022679"/>
    </source>
</evidence>
<evidence type="ECO:0000256" key="13">
    <source>
        <dbReference type="SAM" id="MobiDB-lite"/>
    </source>
</evidence>
<evidence type="ECO:0000256" key="6">
    <source>
        <dbReference type="ARBA" id="ARBA00022729"/>
    </source>
</evidence>
<dbReference type="Pfam" id="PF03734">
    <property type="entry name" value="YkuD"/>
    <property type="match status" value="1"/>
</dbReference>
<keyword evidence="5" id="KW-0808">Transferase</keyword>
<dbReference type="InterPro" id="IPR050979">
    <property type="entry name" value="LD-transpeptidase"/>
</dbReference>
<evidence type="ECO:0000256" key="11">
    <source>
        <dbReference type="ARBA" id="ARBA00023316"/>
    </source>
</evidence>
<dbReference type="InterPro" id="IPR036779">
    <property type="entry name" value="LysM_dom_sf"/>
</dbReference>
<comment type="pathway">
    <text evidence="2 12">Cell wall biogenesis; peptidoglycan biosynthesis.</text>
</comment>
<dbReference type="PANTHER" id="PTHR30582">
    <property type="entry name" value="L,D-TRANSPEPTIDASE"/>
    <property type="match status" value="1"/>
</dbReference>
<evidence type="ECO:0000256" key="4">
    <source>
        <dbReference type="ARBA" id="ARBA00022676"/>
    </source>
</evidence>
<evidence type="ECO:0000256" key="3">
    <source>
        <dbReference type="ARBA" id="ARBA00005992"/>
    </source>
</evidence>
<dbReference type="Pfam" id="PF17969">
    <property type="entry name" value="Ldt_C"/>
    <property type="match status" value="1"/>
</dbReference>
<dbReference type="UniPathway" id="UPA00219"/>
<organism evidence="16 17">
    <name type="scientific">Shewanella canadensis</name>
    <dbReference type="NCBI Taxonomy" id="271096"/>
    <lineage>
        <taxon>Bacteria</taxon>
        <taxon>Pseudomonadati</taxon>
        <taxon>Pseudomonadota</taxon>
        <taxon>Gammaproteobacteria</taxon>
        <taxon>Alteromonadales</taxon>
        <taxon>Shewanellaceae</taxon>
        <taxon>Shewanella</taxon>
    </lineage>
</organism>
<dbReference type="CDD" id="cd16913">
    <property type="entry name" value="YkuD_like"/>
    <property type="match status" value="1"/>
</dbReference>
<dbReference type="GO" id="GO:0008360">
    <property type="term" value="P:regulation of cell shape"/>
    <property type="evidence" value="ECO:0007669"/>
    <property type="project" value="UniProtKB-UniRule"/>
</dbReference>
<comment type="similarity">
    <text evidence="3">Belongs to the YkuD family.</text>
</comment>
<feature type="region of interest" description="Disordered" evidence="13">
    <location>
        <begin position="310"/>
        <end position="333"/>
    </location>
</feature>
<dbReference type="SUPFAM" id="SSF141523">
    <property type="entry name" value="L,D-transpeptidase catalytic domain-like"/>
    <property type="match status" value="1"/>
</dbReference>
<evidence type="ECO:0000256" key="1">
    <source>
        <dbReference type="ARBA" id="ARBA00004418"/>
    </source>
</evidence>
<dbReference type="GO" id="GO:0016757">
    <property type="term" value="F:glycosyltransferase activity"/>
    <property type="evidence" value="ECO:0007669"/>
    <property type="project" value="UniProtKB-KW"/>
</dbReference>
<dbReference type="Gene3D" id="2.40.440.10">
    <property type="entry name" value="L,D-transpeptidase catalytic domain-like"/>
    <property type="match status" value="1"/>
</dbReference>
<dbReference type="OrthoDB" id="9787225at2"/>
<dbReference type="GO" id="GO:0018104">
    <property type="term" value="P:peptidoglycan-protein cross-linking"/>
    <property type="evidence" value="ECO:0007669"/>
    <property type="project" value="TreeGrafter"/>
</dbReference>
<dbReference type="AlphaFoldDB" id="A0A3S0IN81"/>
<dbReference type="SMART" id="SM00257">
    <property type="entry name" value="LysM"/>
    <property type="match status" value="1"/>
</dbReference>
<dbReference type="PANTHER" id="PTHR30582:SF24">
    <property type="entry name" value="L,D-TRANSPEPTIDASE ERFK_SRFK-RELATED"/>
    <property type="match status" value="1"/>
</dbReference>
<evidence type="ECO:0000256" key="7">
    <source>
        <dbReference type="ARBA" id="ARBA00022764"/>
    </source>
</evidence>
<dbReference type="CDD" id="cd00118">
    <property type="entry name" value="LysM"/>
    <property type="match status" value="1"/>
</dbReference>
<evidence type="ECO:0000256" key="10">
    <source>
        <dbReference type="ARBA" id="ARBA00022984"/>
    </source>
</evidence>
<evidence type="ECO:0000256" key="2">
    <source>
        <dbReference type="ARBA" id="ARBA00004752"/>
    </source>
</evidence>
<protein>
    <submittedName>
        <fullName evidence="16">LysM peptidoglycan-binding domain-containing protein</fullName>
    </submittedName>
</protein>
<dbReference type="InterPro" id="IPR041597">
    <property type="entry name" value="Ldt_C"/>
</dbReference>
<reference evidence="16 17" key="1">
    <citation type="submission" date="2018-12" db="EMBL/GenBank/DDBJ databases">
        <authorList>
            <person name="Yu L."/>
        </authorList>
    </citation>
    <scope>NUCLEOTIDE SEQUENCE [LARGE SCALE GENOMIC DNA]</scope>
    <source>
        <strain evidence="16 17">HAW-EB2</strain>
    </source>
</reference>
<keyword evidence="10 12" id="KW-0573">Peptidoglycan synthesis</keyword>
<keyword evidence="4" id="KW-0328">Glycosyltransferase</keyword>
<feature type="domain" description="LysM" evidence="14">
    <location>
        <begin position="36"/>
        <end position="80"/>
    </location>
</feature>
<keyword evidence="6" id="KW-0732">Signal</keyword>
<keyword evidence="11 12" id="KW-0961">Cell wall biogenesis/degradation</keyword>
<dbReference type="GO" id="GO:0042597">
    <property type="term" value="C:periplasmic space"/>
    <property type="evidence" value="ECO:0007669"/>
    <property type="project" value="UniProtKB-SubCell"/>
</dbReference>
<evidence type="ECO:0000256" key="12">
    <source>
        <dbReference type="PROSITE-ProRule" id="PRU01373"/>
    </source>
</evidence>
<evidence type="ECO:0000256" key="9">
    <source>
        <dbReference type="ARBA" id="ARBA00022960"/>
    </source>
</evidence>
<keyword evidence="17" id="KW-1185">Reference proteome</keyword>
<dbReference type="Pfam" id="PF01476">
    <property type="entry name" value="LysM"/>
    <property type="match status" value="1"/>
</dbReference>
<dbReference type="GO" id="GO:0005576">
    <property type="term" value="C:extracellular region"/>
    <property type="evidence" value="ECO:0007669"/>
    <property type="project" value="TreeGrafter"/>
</dbReference>
<dbReference type="Gene3D" id="3.10.350.10">
    <property type="entry name" value="LysM domain"/>
    <property type="match status" value="1"/>
</dbReference>
<name>A0A3S0IN81_9GAMM</name>
<dbReference type="Proteomes" id="UP000267448">
    <property type="component" value="Unassembled WGS sequence"/>
</dbReference>
<comment type="caution">
    <text evidence="16">The sequence shown here is derived from an EMBL/GenBank/DDBJ whole genome shotgun (WGS) entry which is preliminary data.</text>
</comment>
<dbReference type="GO" id="GO:0071555">
    <property type="term" value="P:cell wall organization"/>
    <property type="evidence" value="ECO:0007669"/>
    <property type="project" value="UniProtKB-UniRule"/>
</dbReference>
<keyword evidence="9 12" id="KW-0133">Cell shape</keyword>
<proteinExistence type="inferred from homology"/>
<dbReference type="EMBL" id="RXNU01000004">
    <property type="protein sequence ID" value="RTR38978.1"/>
    <property type="molecule type" value="Genomic_DNA"/>
</dbReference>
<keyword evidence="8" id="KW-0378">Hydrolase</keyword>
<dbReference type="InterPro" id="IPR038063">
    <property type="entry name" value="Transpep_catalytic_dom"/>
</dbReference>
<accession>A0A3S0IN81</accession>
<evidence type="ECO:0000313" key="17">
    <source>
        <dbReference type="Proteomes" id="UP000267448"/>
    </source>
</evidence>
<evidence type="ECO:0000256" key="8">
    <source>
        <dbReference type="ARBA" id="ARBA00022801"/>
    </source>
</evidence>
<dbReference type="InterPro" id="IPR005490">
    <property type="entry name" value="LD_TPept_cat_dom"/>
</dbReference>
<dbReference type="PROSITE" id="PS52029">
    <property type="entry name" value="LD_TPASE"/>
    <property type="match status" value="1"/>
</dbReference>
<keyword evidence="7" id="KW-0574">Periplasm</keyword>